<evidence type="ECO:0000313" key="2">
    <source>
        <dbReference type="EMBL" id="CAE4622194.1"/>
    </source>
</evidence>
<keyword evidence="1" id="KW-0472">Membrane</keyword>
<evidence type="ECO:0008006" key="3">
    <source>
        <dbReference type="Google" id="ProtNLM"/>
    </source>
</evidence>
<keyword evidence="1" id="KW-0812">Transmembrane</keyword>
<feature type="transmembrane region" description="Helical" evidence="1">
    <location>
        <begin position="7"/>
        <end position="30"/>
    </location>
</feature>
<evidence type="ECO:0000256" key="1">
    <source>
        <dbReference type="SAM" id="Phobius"/>
    </source>
</evidence>
<feature type="transmembrane region" description="Helical" evidence="1">
    <location>
        <begin position="106"/>
        <end position="129"/>
    </location>
</feature>
<accession>A0A7S4RQH1</accession>
<organism evidence="2">
    <name type="scientific">Ditylum brightwellii</name>
    <dbReference type="NCBI Taxonomy" id="49249"/>
    <lineage>
        <taxon>Eukaryota</taxon>
        <taxon>Sar</taxon>
        <taxon>Stramenopiles</taxon>
        <taxon>Ochrophyta</taxon>
        <taxon>Bacillariophyta</taxon>
        <taxon>Mediophyceae</taxon>
        <taxon>Lithodesmiophycidae</taxon>
        <taxon>Lithodesmiales</taxon>
        <taxon>Lithodesmiaceae</taxon>
        <taxon>Ditylum</taxon>
    </lineage>
</organism>
<name>A0A7S4RQH1_9STRA</name>
<feature type="transmembrane region" description="Helical" evidence="1">
    <location>
        <begin position="36"/>
        <end position="56"/>
    </location>
</feature>
<dbReference type="EMBL" id="HBNS01028984">
    <property type="protein sequence ID" value="CAE4622194.1"/>
    <property type="molecule type" value="Transcribed_RNA"/>
</dbReference>
<reference evidence="2" key="1">
    <citation type="submission" date="2021-01" db="EMBL/GenBank/DDBJ databases">
        <authorList>
            <person name="Corre E."/>
            <person name="Pelletier E."/>
            <person name="Niang G."/>
            <person name="Scheremetjew M."/>
            <person name="Finn R."/>
            <person name="Kale V."/>
            <person name="Holt S."/>
            <person name="Cochrane G."/>
            <person name="Meng A."/>
            <person name="Brown T."/>
            <person name="Cohen L."/>
        </authorList>
    </citation>
    <scope>NUCLEOTIDE SEQUENCE</scope>
    <source>
        <strain evidence="2">GSO104</strain>
    </source>
</reference>
<keyword evidence="1" id="KW-1133">Transmembrane helix</keyword>
<gene>
    <name evidence="2" type="ORF">DBRI00130_LOCUS22776</name>
</gene>
<proteinExistence type="predicted"/>
<protein>
    <recommendedName>
        <fullName evidence="3">TLC domain-containing protein</fullName>
    </recommendedName>
</protein>
<dbReference type="AlphaFoldDB" id="A0A7S4RQH1"/>
<sequence>MGKLDDFILFFSLIHHSLTLSLGLPTILRYRTLSTLHWICFELQAVAAVSVFIGEYTKILDVSKRDQLSRFIILSWVSFIMMLITRVFHWVYLVGEFIFVWYNDKAWGFLGIGSPFLLLFSFFNFAMVIKPMYGRLQKFTKVAAEHKSLPPDASEKMRSKSVRNLHLAASQVVDTTHLLNEEIVSHFVRRKVDRSQSMPAPAFKRMSMARGAKSLFLTRSLGGSQVFDFLAELEREREVKEE</sequence>
<feature type="transmembrane region" description="Helical" evidence="1">
    <location>
        <begin position="68"/>
        <end position="94"/>
    </location>
</feature>